<evidence type="ECO:0000313" key="3">
    <source>
        <dbReference type="EMBL" id="TWT77641.1"/>
    </source>
</evidence>
<accession>A0A5C5YRR3</accession>
<dbReference type="EMBL" id="SJPO01000003">
    <property type="protein sequence ID" value="TWT77641.1"/>
    <property type="molecule type" value="Genomic_DNA"/>
</dbReference>
<dbReference type="InterPro" id="IPR002035">
    <property type="entry name" value="VWF_A"/>
</dbReference>
<dbReference type="Gene3D" id="3.40.50.410">
    <property type="entry name" value="von Willebrand factor, type A domain"/>
    <property type="match status" value="1"/>
</dbReference>
<dbReference type="InterPro" id="IPR036465">
    <property type="entry name" value="vWFA_dom_sf"/>
</dbReference>
<feature type="domain" description="VIT" evidence="2">
    <location>
        <begin position="37"/>
        <end position="165"/>
    </location>
</feature>
<organism evidence="3 4">
    <name type="scientific">Posidoniimonas polymericola</name>
    <dbReference type="NCBI Taxonomy" id="2528002"/>
    <lineage>
        <taxon>Bacteria</taxon>
        <taxon>Pseudomonadati</taxon>
        <taxon>Planctomycetota</taxon>
        <taxon>Planctomycetia</taxon>
        <taxon>Pirellulales</taxon>
        <taxon>Lacipirellulaceae</taxon>
        <taxon>Posidoniimonas</taxon>
    </lineage>
</organism>
<dbReference type="InterPro" id="IPR013694">
    <property type="entry name" value="VIT"/>
</dbReference>
<comment type="caution">
    <text evidence="3">The sequence shown here is derived from an EMBL/GenBank/DDBJ whole genome shotgun (WGS) entry which is preliminary data.</text>
</comment>
<dbReference type="RefSeq" id="WP_197527766.1">
    <property type="nucleotide sequence ID" value="NZ_SJPO01000003.1"/>
</dbReference>
<evidence type="ECO:0000259" key="2">
    <source>
        <dbReference type="PROSITE" id="PS51468"/>
    </source>
</evidence>
<dbReference type="AlphaFoldDB" id="A0A5C5YRR3"/>
<dbReference type="Pfam" id="PF13768">
    <property type="entry name" value="VWA_3"/>
    <property type="match status" value="1"/>
</dbReference>
<gene>
    <name evidence="3" type="ORF">Pla123a_14370</name>
</gene>
<dbReference type="SMART" id="SM00609">
    <property type="entry name" value="VIT"/>
    <property type="match status" value="1"/>
</dbReference>
<protein>
    <submittedName>
        <fullName evidence="3">von Willebrand factor type A domain protein</fullName>
    </submittedName>
</protein>
<name>A0A5C5YRR3_9BACT</name>
<dbReference type="Proteomes" id="UP000318478">
    <property type="component" value="Unassembled WGS sequence"/>
</dbReference>
<dbReference type="SMART" id="SM00327">
    <property type="entry name" value="VWA"/>
    <property type="match status" value="1"/>
</dbReference>
<dbReference type="PANTHER" id="PTHR45737">
    <property type="entry name" value="VON WILLEBRAND FACTOR A DOMAIN-CONTAINING PROTEIN 5A"/>
    <property type="match status" value="1"/>
</dbReference>
<dbReference type="PANTHER" id="PTHR45737:SF6">
    <property type="entry name" value="VON WILLEBRAND FACTOR A DOMAIN-CONTAINING PROTEIN 5A"/>
    <property type="match status" value="1"/>
</dbReference>
<feature type="domain" description="VWFA" evidence="1">
    <location>
        <begin position="294"/>
        <end position="469"/>
    </location>
</feature>
<evidence type="ECO:0000313" key="4">
    <source>
        <dbReference type="Proteomes" id="UP000318478"/>
    </source>
</evidence>
<dbReference type="PROSITE" id="PS50234">
    <property type="entry name" value="VWFA"/>
    <property type="match status" value="1"/>
</dbReference>
<reference evidence="3 4" key="1">
    <citation type="submission" date="2019-02" db="EMBL/GenBank/DDBJ databases">
        <title>Deep-cultivation of Planctomycetes and their phenomic and genomic characterization uncovers novel biology.</title>
        <authorList>
            <person name="Wiegand S."/>
            <person name="Jogler M."/>
            <person name="Boedeker C."/>
            <person name="Pinto D."/>
            <person name="Vollmers J."/>
            <person name="Rivas-Marin E."/>
            <person name="Kohn T."/>
            <person name="Peeters S.H."/>
            <person name="Heuer A."/>
            <person name="Rast P."/>
            <person name="Oberbeckmann S."/>
            <person name="Bunk B."/>
            <person name="Jeske O."/>
            <person name="Meyerdierks A."/>
            <person name="Storesund J.E."/>
            <person name="Kallscheuer N."/>
            <person name="Luecker S."/>
            <person name="Lage O.M."/>
            <person name="Pohl T."/>
            <person name="Merkel B.J."/>
            <person name="Hornburger P."/>
            <person name="Mueller R.-W."/>
            <person name="Bruemmer F."/>
            <person name="Labrenz M."/>
            <person name="Spormann A.M."/>
            <person name="Op Den Camp H."/>
            <person name="Overmann J."/>
            <person name="Amann R."/>
            <person name="Jetten M.S.M."/>
            <person name="Mascher T."/>
            <person name="Medema M.H."/>
            <person name="Devos D.P."/>
            <person name="Kaster A.-K."/>
            <person name="Ovreas L."/>
            <person name="Rohde M."/>
            <person name="Galperin M.Y."/>
            <person name="Jogler C."/>
        </authorList>
    </citation>
    <scope>NUCLEOTIDE SEQUENCE [LARGE SCALE GENOMIC DNA]</scope>
    <source>
        <strain evidence="3 4">Pla123a</strain>
    </source>
</reference>
<dbReference type="PROSITE" id="PS51468">
    <property type="entry name" value="VIT"/>
    <property type="match status" value="1"/>
</dbReference>
<sequence>MPTPRPLPVLLILAVLAPLASAQGLLIDDRHPLPRPIPLPGPRPTPVEGGYHVQSIDINATLNGQAAEVQVSQTFQNDSSRPLEVSFVFPLPYDAAVSGLTLLVDGKEHQGKLLSADEARRRFEAIVRSNRDPALLEWLGHGMFQTSVFPVPAGGQRTLTLRYSQLCRMSHGLTDLLLPLATAKYTSKPLEKLSVRVAINSHGPIASVYSPTHDLKIERSDDRHAVATYAAQNEIPSADLRLMVAANPPADSGPESGIGASVVSYRPNPNEPGYFLLLASPELADADAKPLPKTVLFVVDRSGSMTGKKLDQAKSALKFVLNNLNEEDTFNIIAYDDKVESFRPELQRCDDQQRRAAVGYVDGLFAGGSTNIDAALRRALGMLNDSDRPTYVLFLTDGLPTAGQTGEAAIVAATQGANNVRARVFPFGVGYDVNSRLLDRLARENFGATEYVRPNEDIEAAVSKLYRRIGAPVMTDVSVAFDLDGAKPEDGPAVTQLYPRGGFDLFAGDQTIVVGRYRHAGDARVTLSGAVAGKEEEHAFATSLAASSDDDSNAFVARLWATRRVGEIIDQLDLGGKNDELIKELVDLATHHGVVTQYTSFLADENADHNAVADNRTRADEETEALAASGGEFGFNQRAGKQILLKSNGPPMPATAPADAAPQELARQVMGRASGNAFFYDARRNRTRMADNIRQIGRKTFFRRDGKWVDSTVTDDELKQTNELKRYSPEYFQLAADNGRHVAQYLAIEEPVVVKVGGRVYSW</sequence>
<dbReference type="Pfam" id="PF08487">
    <property type="entry name" value="VIT"/>
    <property type="match status" value="1"/>
</dbReference>
<evidence type="ECO:0000259" key="1">
    <source>
        <dbReference type="PROSITE" id="PS50234"/>
    </source>
</evidence>
<keyword evidence="4" id="KW-1185">Reference proteome</keyword>
<dbReference type="SUPFAM" id="SSF53300">
    <property type="entry name" value="vWA-like"/>
    <property type="match status" value="1"/>
</dbReference>
<proteinExistence type="predicted"/>